<dbReference type="InterPro" id="IPR036553">
    <property type="entry name" value="RPTC_insert"/>
</dbReference>
<feature type="domain" description="RNA 3'-terminal phosphate cyclase insert" evidence="6">
    <location>
        <begin position="189"/>
        <end position="306"/>
    </location>
</feature>
<keyword evidence="4" id="KW-0539">Nucleus</keyword>
<dbReference type="Proteomes" id="UP000195557">
    <property type="component" value="Unassembled WGS sequence"/>
</dbReference>
<dbReference type="PANTHER" id="PTHR11096">
    <property type="entry name" value="RNA 3' TERMINAL PHOSPHATE CYCLASE"/>
    <property type="match status" value="1"/>
</dbReference>
<dbReference type="Gene3D" id="3.65.10.20">
    <property type="entry name" value="RNA 3'-terminal phosphate cyclase domain"/>
    <property type="match status" value="1"/>
</dbReference>
<dbReference type="EMBL" id="CAID01000007">
    <property type="protein sequence ID" value="CEF98801.1"/>
    <property type="molecule type" value="Genomic_DNA"/>
</dbReference>
<reference evidence="8" key="3">
    <citation type="submission" date="2017-04" db="EMBL/GenBank/DDBJ databases">
        <title>Population genomics of picophytoplankton unveils novel chromosome hypervariability.</title>
        <authorList>
            <consortium name="DOE Joint Genome Institute"/>
            <person name="Blanc-Mathieu R."/>
            <person name="Krasovec M."/>
            <person name="Hebrard M."/>
            <person name="Yau S."/>
            <person name="Desgranges E."/>
            <person name="Martin J."/>
            <person name="Schackwitz W."/>
            <person name="Kuo A."/>
            <person name="Salin G."/>
            <person name="Donnadieu C."/>
            <person name="Desdevises Y."/>
            <person name="Sanchez-Ferandin S."/>
            <person name="Moreau H."/>
            <person name="Rivals E."/>
            <person name="Grigoriev I.V."/>
            <person name="Grimsley N."/>
            <person name="Eyre-Walker A."/>
            <person name="Piganeau G."/>
        </authorList>
    </citation>
    <scope>NUCLEOTIDE SEQUENCE [LARGE SCALE GENOMIC DNA]</scope>
    <source>
        <strain evidence="8">RCC 1115</strain>
    </source>
</reference>
<dbReference type="GO" id="GO:0016740">
    <property type="term" value="F:transferase activity"/>
    <property type="evidence" value="ECO:0007669"/>
    <property type="project" value="UniProtKB-KW"/>
</dbReference>
<dbReference type="Pfam" id="PF01137">
    <property type="entry name" value="RTC"/>
    <property type="match status" value="1"/>
</dbReference>
<evidence type="ECO:0000256" key="3">
    <source>
        <dbReference type="ARBA" id="ARBA00022517"/>
    </source>
</evidence>
<keyword evidence="7" id="KW-0808">Transferase</keyword>
<dbReference type="Pfam" id="PF05189">
    <property type="entry name" value="RTC_insert"/>
    <property type="match status" value="1"/>
</dbReference>
<dbReference type="NCBIfam" id="TIGR03400">
    <property type="entry name" value="18S_RNA_Rcl1p"/>
    <property type="match status" value="1"/>
</dbReference>
<sequence>MPSDVVRFTGAKDFRARVLCSVLSGKPLVIRDVRSASRPDAAAASVGLRDYEISFLRLVDKLTNGTKIVIGEDGTSLRFEPGVVRGGRRLTHECAASRGVGYYVEPTLALGLFAKKPIELTLTGVTNDDADVSVDVFRTVTLPMLKKHFGVEDGLGLEVTRRGCPPGGGGSVTLTLPIVKTLPTLDWCDEGLVKRVRGVTFTCKVSPQNGNRMVDAARGVLNKFIPDVYIFTDHHVGPEAGKSPGYGLSLVAETTTGCVLGADGASTACSSAKDEASGVDWSDDAEARVPEDIGRRVAEALVAEIQRGGVVDSTHQSLALILLACGPEQVSRVRLGQLTPRAIDTLRVIKSFFGVVFHVQPEIESGTVFCSCVGVGLKNVAKRST</sequence>
<dbReference type="SUPFAM" id="SSF55205">
    <property type="entry name" value="EPT/RTPC-like"/>
    <property type="match status" value="1"/>
</dbReference>
<dbReference type="GO" id="GO:0005730">
    <property type="term" value="C:nucleolus"/>
    <property type="evidence" value="ECO:0007669"/>
    <property type="project" value="UniProtKB-SubCell"/>
</dbReference>
<evidence type="ECO:0000313" key="7">
    <source>
        <dbReference type="EMBL" id="CEF98801.1"/>
    </source>
</evidence>
<feature type="domain" description="RNA 3'-terminal phosphate cyclase" evidence="5">
    <location>
        <begin position="7"/>
        <end position="359"/>
    </location>
</feature>
<dbReference type="EMBL" id="KZ155778">
    <property type="protein sequence ID" value="OUS47290.1"/>
    <property type="molecule type" value="Genomic_DNA"/>
</dbReference>
<reference evidence="7" key="2">
    <citation type="journal article" date="2014" name="BMC Genomics">
        <title>An improved genome of the model marine alga Ostreococcus tauri unfolds by assessing Illumina de novo assemblies.</title>
        <authorList>
            <person name="Blanc-Mathieu R."/>
            <person name="Verhelst B."/>
            <person name="Derelle E."/>
            <person name="Rombauts S."/>
            <person name="Bouget F.Y."/>
            <person name="Carre I."/>
            <person name="Chateau A."/>
            <person name="Eyre-Walker A."/>
            <person name="Grimsley N."/>
            <person name="Moreau H."/>
            <person name="Piegu B."/>
            <person name="Rivals E."/>
            <person name="Schackwitz W."/>
            <person name="Van de Peer Y."/>
            <person name="Piganeau G."/>
        </authorList>
    </citation>
    <scope>NUCLEOTIDE SEQUENCE</scope>
    <source>
        <strain evidence="7">RCC4221</strain>
    </source>
</reference>
<evidence type="ECO:0000256" key="4">
    <source>
        <dbReference type="ARBA" id="ARBA00023242"/>
    </source>
</evidence>
<dbReference type="Proteomes" id="UP000009170">
    <property type="component" value="Unassembled WGS sequence"/>
</dbReference>
<dbReference type="PROSITE" id="PS01287">
    <property type="entry name" value="RTC"/>
    <property type="match status" value="1"/>
</dbReference>
<dbReference type="InterPro" id="IPR000228">
    <property type="entry name" value="RNA3'_term_phos_cyc"/>
</dbReference>
<dbReference type="InterPro" id="IPR037136">
    <property type="entry name" value="RNA3'_phos_cyclase_dom_sf"/>
</dbReference>
<dbReference type="InParanoid" id="A0A090M3M9"/>
<dbReference type="InterPro" id="IPR020719">
    <property type="entry name" value="RNA3'_term_phos_cycl-like_CS"/>
</dbReference>
<comment type="subcellular location">
    <subcellularLocation>
        <location evidence="1">Nucleus</location>
        <location evidence="1">Nucleolus</location>
    </subcellularLocation>
</comment>
<proteinExistence type="inferred from homology"/>
<dbReference type="Gene3D" id="3.30.360.20">
    <property type="entry name" value="RNA 3'-terminal phosphate cyclase, insert domain"/>
    <property type="match status" value="1"/>
</dbReference>
<dbReference type="PANTHER" id="PTHR11096:SF1">
    <property type="entry name" value="RNA 3'-TERMINAL PHOSPHATE CYCLASE-LIKE PROTEIN"/>
    <property type="match status" value="1"/>
</dbReference>
<evidence type="ECO:0000259" key="6">
    <source>
        <dbReference type="Pfam" id="PF05189"/>
    </source>
</evidence>
<accession>A0A1Y5ICH3</accession>
<gene>
    <name evidence="8" type="ORF">BE221DRAFT_190819</name>
    <name evidence="7" type="ORF">OT_ostta07g03480</name>
</gene>
<protein>
    <submittedName>
        <fullName evidence="8">RNA 3'-terminal phosphate cyclase domain-containing protein</fullName>
    </submittedName>
    <submittedName>
        <fullName evidence="7">RNA 3'-terminal phosphate cyclase/enolpyruvate transferase, alpha/beta</fullName>
    </submittedName>
</protein>
<dbReference type="InterPro" id="IPR023797">
    <property type="entry name" value="RNA3'_phos_cyclase_dom"/>
</dbReference>
<dbReference type="InterPro" id="IPR013791">
    <property type="entry name" value="RNA3'-term_phos_cycl_insert"/>
</dbReference>
<evidence type="ECO:0000256" key="2">
    <source>
        <dbReference type="ARBA" id="ARBA00007089"/>
    </source>
</evidence>
<dbReference type="GO" id="GO:0004521">
    <property type="term" value="F:RNA endonuclease activity"/>
    <property type="evidence" value="ECO:0007669"/>
    <property type="project" value="TreeGrafter"/>
</dbReference>
<evidence type="ECO:0000259" key="5">
    <source>
        <dbReference type="Pfam" id="PF01137"/>
    </source>
</evidence>
<dbReference type="FunCoup" id="A0A090M3M9">
    <property type="interactions" value="1592"/>
</dbReference>
<dbReference type="FunFam" id="3.30.360.20:FF:000001">
    <property type="entry name" value="RNA terminal phosphate cyclase-like 1"/>
    <property type="match status" value="1"/>
</dbReference>
<dbReference type="STRING" id="70448.A0A090M3M9"/>
<keyword evidence="9" id="KW-1185">Reference proteome</keyword>
<dbReference type="InterPro" id="IPR016443">
    <property type="entry name" value="RNA3'_term_phos_cyc_type_2"/>
</dbReference>
<keyword evidence="3" id="KW-0690">Ribosome biogenesis</keyword>
<organism evidence="7 9">
    <name type="scientific">Ostreococcus tauri</name>
    <name type="common">Marine green alga</name>
    <dbReference type="NCBI Taxonomy" id="70448"/>
    <lineage>
        <taxon>Eukaryota</taxon>
        <taxon>Viridiplantae</taxon>
        <taxon>Chlorophyta</taxon>
        <taxon>Mamiellophyceae</taxon>
        <taxon>Mamiellales</taxon>
        <taxon>Bathycoccaceae</taxon>
        <taxon>Ostreococcus</taxon>
    </lineage>
</organism>
<accession>A0A454XI95</accession>
<comment type="similarity">
    <text evidence="2">Belongs to the RNA 3'-terminal cyclase family. Type 2 subfamily.</text>
</comment>
<dbReference type="AlphaFoldDB" id="A0A090M3M9"/>
<evidence type="ECO:0000256" key="1">
    <source>
        <dbReference type="ARBA" id="ARBA00004604"/>
    </source>
</evidence>
<accession>A0A090M3M9</accession>
<name>A0A090M3M9_OSTTA</name>
<dbReference type="InterPro" id="IPR013792">
    <property type="entry name" value="RNA3'P_cycl/enolpyr_Trfase_a/b"/>
</dbReference>
<dbReference type="OrthoDB" id="1911237at2759"/>
<reference evidence="7 9" key="1">
    <citation type="journal article" date="2006" name="Proc. Natl. Acad. Sci. U.S.A.">
        <title>Genome analysis of the smallest free-living eukaryote Ostreococcus tauri unveils many unique features.</title>
        <authorList>
            <person name="Derelle E."/>
            <person name="Ferraz C."/>
            <person name="Rombauts S."/>
            <person name="Rouze P."/>
            <person name="Worden A.Z."/>
            <person name="Robbens S."/>
            <person name="Partensky F."/>
            <person name="Degroeve S."/>
            <person name="Echeynie S."/>
            <person name="Cooke R."/>
            <person name="Saeys Y."/>
            <person name="Wuyts J."/>
            <person name="Jabbari K."/>
            <person name="Bowler C."/>
            <person name="Panaud O."/>
            <person name="Piegu B."/>
            <person name="Ball S.G."/>
            <person name="Ral J.-P."/>
            <person name="Bouget F.-Y."/>
            <person name="Piganeau G."/>
            <person name="De Baets B."/>
            <person name="Picard A."/>
            <person name="Delseny M."/>
            <person name="Demaille J."/>
            <person name="Van de Peer Y."/>
            <person name="Moreau H."/>
        </authorList>
    </citation>
    <scope>NUCLEOTIDE SEQUENCE [LARGE SCALE GENOMIC DNA]</scope>
    <source>
        <strain evidence="7 9">OTTH0595</strain>
    </source>
</reference>
<evidence type="ECO:0000313" key="8">
    <source>
        <dbReference type="EMBL" id="OUS47290.1"/>
    </source>
</evidence>
<dbReference type="GO" id="GO:0000479">
    <property type="term" value="P:endonucleolytic cleavage of tricistronic rRNA transcript (SSU-rRNA, 5.8S rRNA, LSU-rRNA)"/>
    <property type="evidence" value="ECO:0007669"/>
    <property type="project" value="TreeGrafter"/>
</dbReference>
<evidence type="ECO:0000313" key="9">
    <source>
        <dbReference type="Proteomes" id="UP000009170"/>
    </source>
</evidence>